<name>A0AA88YVH1_PINIB</name>
<feature type="transmembrane region" description="Helical" evidence="6">
    <location>
        <begin position="216"/>
        <end position="235"/>
    </location>
</feature>
<feature type="transmembrane region" description="Helical" evidence="6">
    <location>
        <begin position="96"/>
        <end position="116"/>
    </location>
</feature>
<evidence type="ECO:0000256" key="6">
    <source>
        <dbReference type="SAM" id="Phobius"/>
    </source>
</evidence>
<dbReference type="Proteomes" id="UP001186944">
    <property type="component" value="Unassembled WGS sequence"/>
</dbReference>
<evidence type="ECO:0000256" key="5">
    <source>
        <dbReference type="SAM" id="MobiDB-lite"/>
    </source>
</evidence>
<proteinExistence type="predicted"/>
<evidence type="ECO:0000256" key="2">
    <source>
        <dbReference type="ARBA" id="ARBA00022692"/>
    </source>
</evidence>
<feature type="transmembrane region" description="Helical" evidence="6">
    <location>
        <begin position="33"/>
        <end position="54"/>
    </location>
</feature>
<dbReference type="AlphaFoldDB" id="A0AA88YVH1"/>
<dbReference type="SUPFAM" id="SSF81338">
    <property type="entry name" value="Aquaporin-like"/>
    <property type="match status" value="1"/>
</dbReference>
<feature type="compositionally biased region" description="Basic and acidic residues" evidence="5">
    <location>
        <begin position="288"/>
        <end position="322"/>
    </location>
</feature>
<accession>A0AA88YVH1</accession>
<dbReference type="PANTHER" id="PTHR21191:SF16">
    <property type="entry name" value="AQUAPORIN"/>
    <property type="match status" value="1"/>
</dbReference>
<sequence length="331" mass="37582">MIQAADAYSTREGTTWRDVWTMVLGSDPPYSHVTSPITAIFLIYFSAMMACYILYKLSEVLVPGFIKIYALDFFKTMAFITYGFGHGFVRKYYGNFGYFLCVVPVNTITVLLFTHGEGNVLGNWKAFLKGQRSFLQVLPRIFVQILSAAGAWRLGLFIYNLDFFWHLPETAATLATDCKSFLNIPFYLGFLLEMTGVTYDHWVGSQPMSSHRPLDIFLKFINTASVVCFGSHLTGMFMHPSMASAFSFGCGSTPIYQHIIVYWLGPFTGAFLSIKLSERFVLTSQKSKKVEPPKEKEKSSQNDSKKKNTKSANDDKISDTERKVRRRKTKN</sequence>
<feature type="transmembrane region" description="Helical" evidence="6">
    <location>
        <begin position="66"/>
        <end position="84"/>
    </location>
</feature>
<dbReference type="EMBL" id="VSWD01000001">
    <property type="protein sequence ID" value="KAK3108831.1"/>
    <property type="molecule type" value="Genomic_DNA"/>
</dbReference>
<dbReference type="GO" id="GO:0005737">
    <property type="term" value="C:cytoplasm"/>
    <property type="evidence" value="ECO:0007669"/>
    <property type="project" value="TreeGrafter"/>
</dbReference>
<dbReference type="InterPro" id="IPR051883">
    <property type="entry name" value="AQP11/12_channel"/>
</dbReference>
<feature type="transmembrane region" description="Helical" evidence="6">
    <location>
        <begin position="255"/>
        <end position="274"/>
    </location>
</feature>
<feature type="transmembrane region" description="Helical" evidence="6">
    <location>
        <begin position="137"/>
        <end position="159"/>
    </location>
</feature>
<keyword evidence="2 6" id="KW-0812">Transmembrane</keyword>
<dbReference type="InterPro" id="IPR023271">
    <property type="entry name" value="Aquaporin-like"/>
</dbReference>
<dbReference type="GO" id="GO:0016020">
    <property type="term" value="C:membrane"/>
    <property type="evidence" value="ECO:0007669"/>
    <property type="project" value="UniProtKB-SubCell"/>
</dbReference>
<dbReference type="GO" id="GO:0015267">
    <property type="term" value="F:channel activity"/>
    <property type="evidence" value="ECO:0007669"/>
    <property type="project" value="TreeGrafter"/>
</dbReference>
<evidence type="ECO:0000313" key="8">
    <source>
        <dbReference type="Proteomes" id="UP001186944"/>
    </source>
</evidence>
<comment type="caution">
    <text evidence="7">The sequence shown here is derived from an EMBL/GenBank/DDBJ whole genome shotgun (WGS) entry which is preliminary data.</text>
</comment>
<dbReference type="PANTHER" id="PTHR21191">
    <property type="entry name" value="AQUAPORIN"/>
    <property type="match status" value="1"/>
</dbReference>
<comment type="subcellular location">
    <subcellularLocation>
        <location evidence="1">Membrane</location>
        <topology evidence="1">Multi-pass membrane protein</topology>
    </subcellularLocation>
</comment>
<evidence type="ECO:0000313" key="7">
    <source>
        <dbReference type="EMBL" id="KAK3108831.1"/>
    </source>
</evidence>
<protein>
    <submittedName>
        <fullName evidence="7">Uncharacterized protein</fullName>
    </submittedName>
</protein>
<dbReference type="Gene3D" id="1.20.1080.10">
    <property type="entry name" value="Glycerol uptake facilitator protein"/>
    <property type="match status" value="1"/>
</dbReference>
<feature type="region of interest" description="Disordered" evidence="5">
    <location>
        <begin position="284"/>
        <end position="331"/>
    </location>
</feature>
<keyword evidence="8" id="KW-1185">Reference proteome</keyword>
<evidence type="ECO:0000256" key="4">
    <source>
        <dbReference type="ARBA" id="ARBA00023136"/>
    </source>
</evidence>
<keyword evidence="4 6" id="KW-0472">Membrane</keyword>
<keyword evidence="3 6" id="KW-1133">Transmembrane helix</keyword>
<organism evidence="7 8">
    <name type="scientific">Pinctada imbricata</name>
    <name type="common">Atlantic pearl-oyster</name>
    <name type="synonym">Pinctada martensii</name>
    <dbReference type="NCBI Taxonomy" id="66713"/>
    <lineage>
        <taxon>Eukaryota</taxon>
        <taxon>Metazoa</taxon>
        <taxon>Spiralia</taxon>
        <taxon>Lophotrochozoa</taxon>
        <taxon>Mollusca</taxon>
        <taxon>Bivalvia</taxon>
        <taxon>Autobranchia</taxon>
        <taxon>Pteriomorphia</taxon>
        <taxon>Pterioida</taxon>
        <taxon>Pterioidea</taxon>
        <taxon>Pteriidae</taxon>
        <taxon>Pinctada</taxon>
    </lineage>
</organism>
<evidence type="ECO:0000256" key="3">
    <source>
        <dbReference type="ARBA" id="ARBA00022989"/>
    </source>
</evidence>
<gene>
    <name evidence="7" type="ORF">FSP39_016836</name>
</gene>
<reference evidence="7" key="1">
    <citation type="submission" date="2019-08" db="EMBL/GenBank/DDBJ databases">
        <title>The improved chromosome-level genome for the pearl oyster Pinctada fucata martensii using PacBio sequencing and Hi-C.</title>
        <authorList>
            <person name="Zheng Z."/>
        </authorList>
    </citation>
    <scope>NUCLEOTIDE SEQUENCE</scope>
    <source>
        <strain evidence="7">ZZ-2019</strain>
        <tissue evidence="7">Adductor muscle</tissue>
    </source>
</reference>
<evidence type="ECO:0000256" key="1">
    <source>
        <dbReference type="ARBA" id="ARBA00004141"/>
    </source>
</evidence>
<feature type="transmembrane region" description="Helical" evidence="6">
    <location>
        <begin position="184"/>
        <end position="204"/>
    </location>
</feature>